<organism evidence="3 4">
    <name type="scientific">Mesorhabditis belari</name>
    <dbReference type="NCBI Taxonomy" id="2138241"/>
    <lineage>
        <taxon>Eukaryota</taxon>
        <taxon>Metazoa</taxon>
        <taxon>Ecdysozoa</taxon>
        <taxon>Nematoda</taxon>
        <taxon>Chromadorea</taxon>
        <taxon>Rhabditida</taxon>
        <taxon>Rhabditina</taxon>
        <taxon>Rhabditomorpha</taxon>
        <taxon>Rhabditoidea</taxon>
        <taxon>Rhabditidae</taxon>
        <taxon>Mesorhabditinae</taxon>
        <taxon>Mesorhabditis</taxon>
    </lineage>
</organism>
<feature type="region of interest" description="Disordered" evidence="1">
    <location>
        <begin position="25"/>
        <end position="66"/>
    </location>
</feature>
<keyword evidence="3" id="KW-1185">Reference proteome</keyword>
<dbReference type="PROSITE" id="PS00028">
    <property type="entry name" value="ZINC_FINGER_C2H2_1"/>
    <property type="match status" value="3"/>
</dbReference>
<name>A0AAF3EAY4_9BILA</name>
<feature type="domain" description="C2H2-type" evidence="2">
    <location>
        <begin position="284"/>
        <end position="305"/>
    </location>
</feature>
<dbReference type="SMART" id="SM00355">
    <property type="entry name" value="ZnF_C2H2"/>
    <property type="match status" value="5"/>
</dbReference>
<accession>A0AAF3EAY4</accession>
<feature type="domain" description="C2H2-type" evidence="2">
    <location>
        <begin position="105"/>
        <end position="127"/>
    </location>
</feature>
<sequence>MSLMAQNVMTVSNDEKIPRKRKRLDDVDVDSNSTTECNSKIDNNSTTYNSLSTATQQPNEWSSTDSHIMKEVTQSEPEKRLETYIFSAEGKINDKSEKIKLKFMCTYQKCNKILQGNVALISHLWAHIVEHTPAECGYRKQQKNFSYIQSVTCKQCLLSFVSPYRLQIHYTKCHSRITEAALNTACQICEKEVPSLLEHLALHPPMVAPYACQVKSCKYRSSQRTVLFDHYMQHHANCMYLCCPFCTYTKKLLQSQLRTKAAITCHSFVDHIAEHGRVLTRYRCSNCAYSFLSLGDMKRHWTSDHKKNVILDHQIKWTIKQLRTDAFRQREIGSIHTKGTDNRDACIVNESSALARSAKCKGITYEELILKWGKLPEENPKRSLATKERFVEFNLFKYLNKYECGFAMRDENLVVSRHLKDCDSLGLTKTKMDHSKQEDTQEDIFEAKIFAVIHPVPVIQPSLPQITTMGNNLGVLDKIRDELADIDDLGLLASEKFLMKAQFNDVSRSFRQYDEYFRSK</sequence>
<evidence type="ECO:0000259" key="2">
    <source>
        <dbReference type="PROSITE" id="PS00028"/>
    </source>
</evidence>
<protein>
    <submittedName>
        <fullName evidence="4">C2H2-type domain-containing protein</fullName>
    </submittedName>
</protein>
<dbReference type="AlphaFoldDB" id="A0AAF3EAY4"/>
<proteinExistence type="predicted"/>
<evidence type="ECO:0000313" key="3">
    <source>
        <dbReference type="Proteomes" id="UP000887575"/>
    </source>
</evidence>
<dbReference type="InterPro" id="IPR013087">
    <property type="entry name" value="Znf_C2H2_type"/>
</dbReference>
<dbReference type="Proteomes" id="UP000887575">
    <property type="component" value="Unassembled WGS sequence"/>
</dbReference>
<evidence type="ECO:0000313" key="4">
    <source>
        <dbReference type="WBParaSite" id="MBELARI_LOCUS11092"/>
    </source>
</evidence>
<dbReference type="WBParaSite" id="MBELARI_LOCUS11092">
    <property type="protein sequence ID" value="MBELARI_LOCUS11092"/>
    <property type="gene ID" value="MBELARI_LOCUS11092"/>
</dbReference>
<reference evidence="4" key="1">
    <citation type="submission" date="2024-02" db="UniProtKB">
        <authorList>
            <consortium name="WormBaseParasite"/>
        </authorList>
    </citation>
    <scope>IDENTIFICATION</scope>
</reference>
<feature type="domain" description="C2H2-type" evidence="2">
    <location>
        <begin position="153"/>
        <end position="174"/>
    </location>
</feature>
<feature type="compositionally biased region" description="Polar residues" evidence="1">
    <location>
        <begin position="31"/>
        <end position="66"/>
    </location>
</feature>
<evidence type="ECO:0000256" key="1">
    <source>
        <dbReference type="SAM" id="MobiDB-lite"/>
    </source>
</evidence>